<name>A0AAW1QCG9_9CHLO</name>
<dbReference type="Proteomes" id="UP001438707">
    <property type="component" value="Unassembled WGS sequence"/>
</dbReference>
<keyword evidence="1" id="KW-1133">Transmembrane helix</keyword>
<dbReference type="AlphaFoldDB" id="A0AAW1QCG9"/>
<evidence type="ECO:0000256" key="1">
    <source>
        <dbReference type="SAM" id="Phobius"/>
    </source>
</evidence>
<dbReference type="EMBL" id="JALJOS010000057">
    <property type="protein sequence ID" value="KAK9818682.1"/>
    <property type="molecule type" value="Genomic_DNA"/>
</dbReference>
<dbReference type="GO" id="GO:0030244">
    <property type="term" value="P:cellulose biosynthetic process"/>
    <property type="evidence" value="ECO:0007669"/>
    <property type="project" value="InterPro"/>
</dbReference>
<keyword evidence="1" id="KW-0812">Transmembrane</keyword>
<proteinExistence type="predicted"/>
<evidence type="ECO:0000313" key="2">
    <source>
        <dbReference type="EMBL" id="KAK9818682.1"/>
    </source>
</evidence>
<dbReference type="PANTHER" id="PTHR46701">
    <property type="entry name" value="GLYCOSYLTRANSFERASE-LIKE KOBITO 1"/>
    <property type="match status" value="1"/>
</dbReference>
<evidence type="ECO:0008006" key="4">
    <source>
        <dbReference type="Google" id="ProtNLM"/>
    </source>
</evidence>
<keyword evidence="3" id="KW-1185">Reference proteome</keyword>
<dbReference type="PANTHER" id="PTHR46701:SF7">
    <property type="entry name" value="GLYCOSYLTRANSFERASE-LIKE KOBITO 1"/>
    <property type="match status" value="1"/>
</dbReference>
<sequence>MAVLSGSANTSPGSTMRTIKSGGGSFLTSRGAYWLLALPLVLAAFALGLQWSTHTRIEQQRQNGFPGDRILYENPGGLRTLEATEDGWIPKNEGSTQGWRPGGGFRPAENLGKGPRLAFVTTTADTLRQIRLWIQYHRAVGVTDFILFVEGQAAKPEVANALDRIEGVQVVIRDEALKQRHASSRIWNETWLSAFFHKPCNHELFVLQSLNMEAGIEIALKNKVEWILHVDTDELMYPGGAPDYSLQRILASYEDDVDTVVFPNYESLPERDDVKDPFTEVTLFKRNYHHVVPDLYFKSYHAVARGNPNYFITYGNGKSAARVQAGLRPNGAHRWYSYTKAPREETSDQAAVLHYTYNRFEDLKSRRDRCDCAPTEEDAKRCFILPFDRMAFLAASMKSDEELMGWFRERLVWNDPAVVMDLLKNGLFVRLYTPQVLVKGFMTLNDETLAQHQLLSNQAIAGVDAGTAHAASIQTAANEQASVGAAQATNTSALRSPSSLRVNAGLDAASASKTVRLRSRALLEYKLNTAELDW</sequence>
<dbReference type="InterPro" id="IPR044224">
    <property type="entry name" value="KOBITO1-like"/>
</dbReference>
<gene>
    <name evidence="2" type="ORF">WJX74_005472</name>
</gene>
<feature type="transmembrane region" description="Helical" evidence="1">
    <location>
        <begin position="31"/>
        <end position="51"/>
    </location>
</feature>
<evidence type="ECO:0000313" key="3">
    <source>
        <dbReference type="Proteomes" id="UP001438707"/>
    </source>
</evidence>
<organism evidence="2 3">
    <name type="scientific">Apatococcus lobatus</name>
    <dbReference type="NCBI Taxonomy" id="904363"/>
    <lineage>
        <taxon>Eukaryota</taxon>
        <taxon>Viridiplantae</taxon>
        <taxon>Chlorophyta</taxon>
        <taxon>core chlorophytes</taxon>
        <taxon>Trebouxiophyceae</taxon>
        <taxon>Chlorellales</taxon>
        <taxon>Chlorellaceae</taxon>
        <taxon>Apatococcus</taxon>
    </lineage>
</organism>
<accession>A0AAW1QCG9</accession>
<keyword evidence="1" id="KW-0472">Membrane</keyword>
<reference evidence="2 3" key="1">
    <citation type="journal article" date="2024" name="Nat. Commun.">
        <title>Phylogenomics reveals the evolutionary origins of lichenization in chlorophyte algae.</title>
        <authorList>
            <person name="Puginier C."/>
            <person name="Libourel C."/>
            <person name="Otte J."/>
            <person name="Skaloud P."/>
            <person name="Haon M."/>
            <person name="Grisel S."/>
            <person name="Petersen M."/>
            <person name="Berrin J.G."/>
            <person name="Delaux P.M."/>
            <person name="Dal Grande F."/>
            <person name="Keller J."/>
        </authorList>
    </citation>
    <scope>NUCLEOTIDE SEQUENCE [LARGE SCALE GENOMIC DNA]</scope>
    <source>
        <strain evidence="2 3">SAG 2145</strain>
    </source>
</reference>
<dbReference type="GO" id="GO:0009737">
    <property type="term" value="P:response to abscisic acid"/>
    <property type="evidence" value="ECO:0007669"/>
    <property type="project" value="InterPro"/>
</dbReference>
<comment type="caution">
    <text evidence="2">The sequence shown here is derived from an EMBL/GenBank/DDBJ whole genome shotgun (WGS) entry which is preliminary data.</text>
</comment>
<protein>
    <recommendedName>
        <fullName evidence="4">Glycosyltransferase family 92 protein</fullName>
    </recommendedName>
</protein>